<dbReference type="InterPro" id="IPR023346">
    <property type="entry name" value="Lysozyme-like_dom_sf"/>
</dbReference>
<reference evidence="1 2" key="1">
    <citation type="journal article" date="2024" name="Chem. Sci.">
        <title>Discovery of megapolipeptins by genome mining of a Burkholderiales bacteria collection.</title>
        <authorList>
            <person name="Paulo B.S."/>
            <person name="Recchia M.J.J."/>
            <person name="Lee S."/>
            <person name="Fergusson C.H."/>
            <person name="Romanowski S.B."/>
            <person name="Hernandez A."/>
            <person name="Krull N."/>
            <person name="Liu D.Y."/>
            <person name="Cavanagh H."/>
            <person name="Bos A."/>
            <person name="Gray C.A."/>
            <person name="Murphy B.T."/>
            <person name="Linington R.G."/>
            <person name="Eustaquio A.S."/>
        </authorList>
    </citation>
    <scope>NUCLEOTIDE SEQUENCE [LARGE SCALE GENOMIC DNA]</scope>
    <source>
        <strain evidence="1 2">RL17-350-BIC-E</strain>
    </source>
</reference>
<name>A0ABW9ECQ1_9BURK</name>
<comment type="caution">
    <text evidence="1">The sequence shown here is derived from an EMBL/GenBank/DDBJ whole genome shotgun (WGS) entry which is preliminary data.</text>
</comment>
<gene>
    <name evidence="1" type="ORF">PQQ73_13355</name>
</gene>
<evidence type="ECO:0008006" key="3">
    <source>
        <dbReference type="Google" id="ProtNLM"/>
    </source>
</evidence>
<proteinExistence type="predicted"/>
<organism evidence="1 2">
    <name type="scientific">Paraburkholderia strydomiana</name>
    <dbReference type="NCBI Taxonomy" id="1245417"/>
    <lineage>
        <taxon>Bacteria</taxon>
        <taxon>Pseudomonadati</taxon>
        <taxon>Pseudomonadota</taxon>
        <taxon>Betaproteobacteria</taxon>
        <taxon>Burkholderiales</taxon>
        <taxon>Burkholderiaceae</taxon>
        <taxon>Paraburkholderia</taxon>
    </lineage>
</organism>
<dbReference type="Gene3D" id="1.10.530.10">
    <property type="match status" value="1"/>
</dbReference>
<dbReference type="RefSeq" id="WP_408153258.1">
    <property type="nucleotide sequence ID" value="NZ_JAQQCL010000008.1"/>
</dbReference>
<keyword evidence="2" id="KW-1185">Reference proteome</keyword>
<evidence type="ECO:0000313" key="1">
    <source>
        <dbReference type="EMBL" id="MFM0717319.1"/>
    </source>
</evidence>
<dbReference type="SUPFAM" id="SSF53955">
    <property type="entry name" value="Lysozyme-like"/>
    <property type="match status" value="1"/>
</dbReference>
<dbReference type="CDD" id="cd12797">
    <property type="entry name" value="M23_peptidase"/>
    <property type="match status" value="1"/>
</dbReference>
<sequence length="782" mass="87734">MIISPPFLPTAGLTSTDDTQTDPMMAAVAEFELAHGIFPIAFDRRWHCGVHLMPNEQHEPVRAIADGEVVAYRIAKTAISDGRIDSTTGSPALNSNTGFVLLKHTSETGDGRTLTFYSLYMHLLDLVTQNGLAAQLNNPDADSSPIALAAWLLQASNPDPDGNYPVRPGNNLRVYRKDVLGYYGACHGQPHLHFEIFMTEADFNEYFVKDNRTQLGATSALTPESKDYWGCSYYVISNGQMFHSMPPGQTDSDHFPRLTDGQLASQSILYVQAYFHKGERYTRSWIDAGNGQMTLLTPTPVKDGFKHYEYQLYRRALELYPNCPSEGYELLRFGRILSTDLPTLPAGAAQSTWVAVTFNESGKQGYVDISQESVQKLSDADFPFFMGWQKIGDDNTPFDADGLCNFDELKKILHDVEPAGAPAKDEPEYKQEDVLSAYVKDKQAIRQKLQGFVCKAPSEWNSNHNATRYAALNEAGGFYAEQKDTNPNGYGDFIKFVEKFQFWDKTPLPSNEKLWFFHPLEFLRHFRKCGWLSVKELAQCIPRKVIDQTKSAAYQTVYPTGIVQWSTAFNRANKYCRYLNYAFRLYGISNSAVRLSSFLGNAIQETTYLSRTSEANGANLSYAPWYGRGVIQLTHEENYSRYGKFRGWVGSAASYRDSLETDLARACDSAGFYWVSCAKPTGREHNINSDADAVPVILQATLSNVCGVYNYHAKTCSIALSSMKFRVCKQFERTARAVNNGNPDSTNAMYGIVPRTNVFLASMAKLSDFIVDFNDSYMQKES</sequence>
<dbReference type="Proteomes" id="UP001629392">
    <property type="component" value="Unassembled WGS sequence"/>
</dbReference>
<protein>
    <recommendedName>
        <fullName evidence="3">Peptidase M23</fullName>
    </recommendedName>
</protein>
<dbReference type="InterPro" id="IPR011055">
    <property type="entry name" value="Dup_hybrid_motif"/>
</dbReference>
<accession>A0ABW9ECQ1</accession>
<evidence type="ECO:0000313" key="2">
    <source>
        <dbReference type="Proteomes" id="UP001629392"/>
    </source>
</evidence>
<dbReference type="Gene3D" id="2.70.70.10">
    <property type="entry name" value="Glucose Permease (Domain IIA)"/>
    <property type="match status" value="1"/>
</dbReference>
<dbReference type="EMBL" id="JAQQCL010000008">
    <property type="protein sequence ID" value="MFM0717319.1"/>
    <property type="molecule type" value="Genomic_DNA"/>
</dbReference>